<sequence>MNRQVNWAKIFTAHSDFPFQPVHHCFAGRPHRICFLIEHISNLLDIIVIERWEKGASLIINLASAACSPFFDAEAASARTRNNESGRKYL</sequence>
<organism evidence="1 2">
    <name type="scientific">Protopolystoma xenopodis</name>
    <dbReference type="NCBI Taxonomy" id="117903"/>
    <lineage>
        <taxon>Eukaryota</taxon>
        <taxon>Metazoa</taxon>
        <taxon>Spiralia</taxon>
        <taxon>Lophotrochozoa</taxon>
        <taxon>Platyhelminthes</taxon>
        <taxon>Monogenea</taxon>
        <taxon>Polyopisthocotylea</taxon>
        <taxon>Polystomatidea</taxon>
        <taxon>Polystomatidae</taxon>
        <taxon>Protopolystoma</taxon>
    </lineage>
</organism>
<dbReference type="AlphaFoldDB" id="A0A3S5BR58"/>
<comment type="caution">
    <text evidence="1">The sequence shown here is derived from an EMBL/GenBank/DDBJ whole genome shotgun (WGS) entry which is preliminary data.</text>
</comment>
<proteinExistence type="predicted"/>
<evidence type="ECO:0000313" key="1">
    <source>
        <dbReference type="EMBL" id="VEL14504.1"/>
    </source>
</evidence>
<reference evidence="1" key="1">
    <citation type="submission" date="2018-11" db="EMBL/GenBank/DDBJ databases">
        <authorList>
            <consortium name="Pathogen Informatics"/>
        </authorList>
    </citation>
    <scope>NUCLEOTIDE SEQUENCE</scope>
</reference>
<evidence type="ECO:0000313" key="2">
    <source>
        <dbReference type="Proteomes" id="UP000784294"/>
    </source>
</evidence>
<gene>
    <name evidence="1" type="ORF">PXEA_LOCUS7944</name>
</gene>
<dbReference type="EMBL" id="CAAALY010021369">
    <property type="protein sequence ID" value="VEL14504.1"/>
    <property type="molecule type" value="Genomic_DNA"/>
</dbReference>
<protein>
    <submittedName>
        <fullName evidence="1">Uncharacterized protein</fullName>
    </submittedName>
</protein>
<accession>A0A3S5BR58</accession>
<keyword evidence="2" id="KW-1185">Reference proteome</keyword>
<name>A0A3S5BR58_9PLAT</name>
<dbReference type="Proteomes" id="UP000784294">
    <property type="component" value="Unassembled WGS sequence"/>
</dbReference>